<dbReference type="GeneID" id="36842366"/>
<dbReference type="EMBL" id="MG011690">
    <property type="protein sequence ID" value="AVK75653.1"/>
    <property type="molecule type" value="Genomic_DNA"/>
</dbReference>
<dbReference type="RefSeq" id="YP_009481656.1">
    <property type="nucleotide sequence ID" value="NC_037666.1"/>
</dbReference>
<reference evidence="1" key="1">
    <citation type="journal article" date="2018" name="Nat. Commun.">
        <title>Diversity and evolution of the emerging Pandoraviridae family.</title>
        <authorList>
            <person name="Legendre M."/>
            <person name="Fabre E."/>
            <person name="Poirot O."/>
            <person name="Jeudy S."/>
            <person name="Lartigue A."/>
            <person name="Alempic J.M."/>
            <person name="Beucher L."/>
            <person name="Philippe N."/>
            <person name="Bertaux L."/>
            <person name="Christo-Foroux E."/>
            <person name="Labadie K."/>
            <person name="Coute Y."/>
            <person name="Abergel C."/>
            <person name="Claverie J.M."/>
        </authorList>
    </citation>
    <scope>NUCLEOTIDE SEQUENCE [LARGE SCALE GENOMIC DNA]</scope>
    <source>
        <strain evidence="1">Neocaledonia</strain>
    </source>
</reference>
<accession>A0A2U7UB25</accession>
<organism evidence="1">
    <name type="scientific">Pandoravirus neocaledonia</name>
    <dbReference type="NCBI Taxonomy" id="2107708"/>
    <lineage>
        <taxon>Viruses</taxon>
        <taxon>Pandoravirus</taxon>
    </lineage>
</organism>
<protein>
    <submittedName>
        <fullName evidence="1">Uncharacterized protein</fullName>
    </submittedName>
</protein>
<sequence length="91" mass="10367">MGVWGKKERQEMDIDGPPRYTIRYTIQHTPDPTGDFLRGIAETDLGHIFVTGQSRAATANHIRRCAEVLGYAPGTFGMMQWPSFAPRRKRF</sequence>
<dbReference type="Proteomes" id="UP000249287">
    <property type="component" value="Segment"/>
</dbReference>
<name>A0A2U7UB25_9VIRU</name>
<proteinExistence type="predicted"/>
<evidence type="ECO:0000313" key="1">
    <source>
        <dbReference type="EMBL" id="AVK75653.1"/>
    </source>
</evidence>
<gene>
    <name evidence="1" type="ORF">pneo_cds_46</name>
</gene>
<dbReference type="KEGG" id="vg:36842366"/>